<evidence type="ECO:0000313" key="1">
    <source>
        <dbReference type="EMBL" id="RRD46554.1"/>
    </source>
</evidence>
<name>A0A3P1WIQ2_9ACTN</name>
<sequence>MPTSVEVQENFKEFVSANLSHLVKIARSLTGGADAADELVQTA</sequence>
<dbReference type="AlphaFoldDB" id="A0A3P1WIQ2"/>
<dbReference type="InterPro" id="IPR013325">
    <property type="entry name" value="RNA_pol_sigma_r2"/>
</dbReference>
<dbReference type="GO" id="GO:0003700">
    <property type="term" value="F:DNA-binding transcription factor activity"/>
    <property type="evidence" value="ECO:0007669"/>
    <property type="project" value="InterPro"/>
</dbReference>
<feature type="non-terminal residue" evidence="1">
    <location>
        <position position="43"/>
    </location>
</feature>
<dbReference type="EMBL" id="RQYT01000120">
    <property type="protein sequence ID" value="RRD46554.1"/>
    <property type="molecule type" value="Genomic_DNA"/>
</dbReference>
<dbReference type="SUPFAM" id="SSF88946">
    <property type="entry name" value="Sigma2 domain of RNA polymerase sigma factors"/>
    <property type="match status" value="1"/>
</dbReference>
<protein>
    <submittedName>
        <fullName evidence="1">SigE family RNA polymerase sigma factor</fullName>
    </submittedName>
</protein>
<dbReference type="Proteomes" id="UP000280935">
    <property type="component" value="Unassembled WGS sequence"/>
</dbReference>
<gene>
    <name evidence="1" type="ORF">EII35_15530</name>
</gene>
<comment type="caution">
    <text evidence="1">The sequence shown here is derived from an EMBL/GenBank/DDBJ whole genome shotgun (WGS) entry which is preliminary data.</text>
</comment>
<organism evidence="1 2">
    <name type="scientific">Arachnia propionica</name>
    <dbReference type="NCBI Taxonomy" id="1750"/>
    <lineage>
        <taxon>Bacteria</taxon>
        <taxon>Bacillati</taxon>
        <taxon>Actinomycetota</taxon>
        <taxon>Actinomycetes</taxon>
        <taxon>Propionibacteriales</taxon>
        <taxon>Propionibacteriaceae</taxon>
        <taxon>Arachnia</taxon>
    </lineage>
</organism>
<proteinExistence type="predicted"/>
<dbReference type="GO" id="GO:0006352">
    <property type="term" value="P:DNA-templated transcription initiation"/>
    <property type="evidence" value="ECO:0007669"/>
    <property type="project" value="InterPro"/>
</dbReference>
<accession>A0A3P1WIQ2</accession>
<reference evidence="1 2" key="1">
    <citation type="submission" date="2018-11" db="EMBL/GenBank/DDBJ databases">
        <title>Genomes From Bacteria Associated with the Canine Oral Cavity: a Test Case for Automated Genome-Based Taxonomic Assignment.</title>
        <authorList>
            <person name="Coil D.A."/>
            <person name="Jospin G."/>
            <person name="Darling A.E."/>
            <person name="Wallis C."/>
            <person name="Davis I.J."/>
            <person name="Harris S."/>
            <person name="Eisen J.A."/>
            <person name="Holcombe L.J."/>
            <person name="O'Flynn C."/>
        </authorList>
    </citation>
    <scope>NUCLEOTIDE SEQUENCE [LARGE SCALE GENOMIC DNA]</scope>
    <source>
        <strain evidence="1 2">OH2822_COT-296</strain>
    </source>
</reference>
<evidence type="ECO:0000313" key="2">
    <source>
        <dbReference type="Proteomes" id="UP000280935"/>
    </source>
</evidence>